<feature type="transmembrane region" description="Helical" evidence="2">
    <location>
        <begin position="302"/>
        <end position="323"/>
    </location>
</feature>
<dbReference type="EMBL" id="GL883008">
    <property type="protein sequence ID" value="EGG23519.1"/>
    <property type="molecule type" value="Genomic_DNA"/>
</dbReference>
<feature type="transmembrane region" description="Helical" evidence="2">
    <location>
        <begin position="116"/>
        <end position="134"/>
    </location>
</feature>
<dbReference type="KEGG" id="dfa:DFA_05652"/>
<keyword evidence="2" id="KW-0472">Membrane</keyword>
<sequence length="445" mass="50471">MINIKETALGVVKELSSNFNFNFKLTNTDKIVVGSLSAVWGVLAAYKIKCTNKPTQELAQKYSNQLQEMMEIMTKSNGGFAAFLDDPQGRLSRMLFQISTDMKASRTLTRMMSSQIETVVMIYQVFLLQCFQSYEHLIKTHPKDAVLLRDEYISILVGLIPANLLSMLHSFLIYWDDNHVLLTRTALYVRSLQLRHSKMQLIHFLASYIVELPRSKQPMSQELMLALFDILLAVQKEQGELSIFDTVNQIDEALSVLANKLLASLTPTDELRDQIINLVTPHRGLFQTYLPRAIYQNKESSVFSLIGSGLAVYNFGWFAAPLYTQLTEILLYNGLVNTDEYISSIDNKAALFLANLNPAILMSATYLLARNNWKHFLVWNGLVAAGLTIQYKLLVSNFTTLVTIYRGCVEDDSQHQNAMIKQYLEEHGEDQQPTTTNPISPELSQ</sequence>
<proteinExistence type="predicted"/>
<keyword evidence="2" id="KW-0812">Transmembrane</keyword>
<evidence type="ECO:0000313" key="4">
    <source>
        <dbReference type="Proteomes" id="UP000007797"/>
    </source>
</evidence>
<dbReference type="GeneID" id="14875535"/>
<dbReference type="AlphaFoldDB" id="F4PLW5"/>
<dbReference type="Proteomes" id="UP000007797">
    <property type="component" value="Unassembled WGS sequence"/>
</dbReference>
<evidence type="ECO:0000256" key="1">
    <source>
        <dbReference type="SAM" id="MobiDB-lite"/>
    </source>
</evidence>
<evidence type="ECO:0000313" key="3">
    <source>
        <dbReference type="EMBL" id="EGG23519.1"/>
    </source>
</evidence>
<feature type="compositionally biased region" description="Polar residues" evidence="1">
    <location>
        <begin position="431"/>
        <end position="445"/>
    </location>
</feature>
<gene>
    <name evidence="3" type="ORF">DFA_05652</name>
</gene>
<feature type="transmembrane region" description="Helical" evidence="2">
    <location>
        <begin position="154"/>
        <end position="175"/>
    </location>
</feature>
<reference evidence="4" key="1">
    <citation type="journal article" date="2011" name="Genome Res.">
        <title>Phylogeny-wide analysis of social amoeba genomes highlights ancient origins for complex intercellular communication.</title>
        <authorList>
            <person name="Heidel A.J."/>
            <person name="Lawal H.M."/>
            <person name="Felder M."/>
            <person name="Schilde C."/>
            <person name="Helps N.R."/>
            <person name="Tunggal B."/>
            <person name="Rivero F."/>
            <person name="John U."/>
            <person name="Schleicher M."/>
            <person name="Eichinger L."/>
            <person name="Platzer M."/>
            <person name="Noegel A.A."/>
            <person name="Schaap P."/>
            <person name="Gloeckner G."/>
        </authorList>
    </citation>
    <scope>NUCLEOTIDE SEQUENCE [LARGE SCALE GENOMIC DNA]</scope>
    <source>
        <strain evidence="4">SH3</strain>
    </source>
</reference>
<organism evidence="3 4">
    <name type="scientific">Cavenderia fasciculata</name>
    <name type="common">Slime mold</name>
    <name type="synonym">Dictyostelium fasciculatum</name>
    <dbReference type="NCBI Taxonomy" id="261658"/>
    <lineage>
        <taxon>Eukaryota</taxon>
        <taxon>Amoebozoa</taxon>
        <taxon>Evosea</taxon>
        <taxon>Eumycetozoa</taxon>
        <taxon>Dictyostelia</taxon>
        <taxon>Acytosteliales</taxon>
        <taxon>Cavenderiaceae</taxon>
        <taxon>Cavenderia</taxon>
    </lineage>
</organism>
<protein>
    <submittedName>
        <fullName evidence="3">Uncharacterized protein</fullName>
    </submittedName>
</protein>
<keyword evidence="4" id="KW-1185">Reference proteome</keyword>
<accession>F4PLW5</accession>
<feature type="region of interest" description="Disordered" evidence="1">
    <location>
        <begin position="426"/>
        <end position="445"/>
    </location>
</feature>
<dbReference type="RefSeq" id="XP_004361370.1">
    <property type="nucleotide sequence ID" value="XM_004361313.1"/>
</dbReference>
<keyword evidence="2" id="KW-1133">Transmembrane helix</keyword>
<evidence type="ECO:0000256" key="2">
    <source>
        <dbReference type="SAM" id="Phobius"/>
    </source>
</evidence>
<feature type="transmembrane region" description="Helical" evidence="2">
    <location>
        <begin position="376"/>
        <end position="394"/>
    </location>
</feature>
<name>F4PLW5_CACFS</name>